<reference evidence="6" key="2">
    <citation type="submission" date="2025-08" db="UniProtKB">
        <authorList>
            <consortium name="RefSeq"/>
        </authorList>
    </citation>
    <scope>IDENTIFICATION</scope>
    <source>
        <tissue evidence="6">Leaves</tissue>
    </source>
</reference>
<protein>
    <recommendedName>
        <fullName evidence="4">Glycosyltransferase</fullName>
        <ecNumber evidence="4">2.4.1.-</ecNumber>
    </recommendedName>
</protein>
<dbReference type="GeneID" id="113740820"/>
<dbReference type="PANTHER" id="PTHR48047">
    <property type="entry name" value="GLYCOSYLTRANSFERASE"/>
    <property type="match status" value="1"/>
</dbReference>
<dbReference type="Pfam" id="PF00201">
    <property type="entry name" value="UDPGT"/>
    <property type="match status" value="1"/>
</dbReference>
<evidence type="ECO:0000256" key="4">
    <source>
        <dbReference type="RuleBase" id="RU362057"/>
    </source>
</evidence>
<dbReference type="EC" id="2.4.1.-" evidence="4"/>
<gene>
    <name evidence="6" type="primary">LOC113740820</name>
</gene>
<dbReference type="PROSITE" id="PS00375">
    <property type="entry name" value="UDPGT"/>
    <property type="match status" value="1"/>
</dbReference>
<keyword evidence="3" id="KW-0328">Glycosyltransferase</keyword>
<dbReference type="CDD" id="cd03784">
    <property type="entry name" value="GT1_Gtf-like"/>
    <property type="match status" value="1"/>
</dbReference>
<dbReference type="GO" id="GO:0035251">
    <property type="term" value="F:UDP-glucosyltransferase activity"/>
    <property type="evidence" value="ECO:0007669"/>
    <property type="project" value="TreeGrafter"/>
</dbReference>
<keyword evidence="2 3" id="KW-0808">Transferase</keyword>
<evidence type="ECO:0000256" key="2">
    <source>
        <dbReference type="ARBA" id="ARBA00022679"/>
    </source>
</evidence>
<dbReference type="RefSeq" id="XP_027124140.1">
    <property type="nucleotide sequence ID" value="XM_027268339.2"/>
</dbReference>
<name>A0A6P6X8T4_COFAR</name>
<dbReference type="InterPro" id="IPR002213">
    <property type="entry name" value="UDP_glucos_trans"/>
</dbReference>
<sequence length="464" mass="52069">MVAISSPHFVIFPFMAKGHTIPLLYLARLLWQRHVSVTIFTTPANSLSIRATLHDTSISILELTFPESIDGIPSGVESTDKLPSMSLFIDFATATRLMQPQFEQALEGLEPVSCIVSDYFMGWTQDSGAKLGIPRIGFSGMSCFGMTMYETLGRQKPHALTSSLDEPFSIPNFPKLTLTRSYFDPPFDQLEPKGPWVNFMIEQTIALANSYGLIVNSFYELESSYMDYWNRCIGPKSWCLGPFCIAKAKTVEDESTKPKWKQWLDDKVMIGESVLYVAFGTQAEVSEDQILEIAKGLEQSNVNFLWVIRSKAMEILKGFEERVKDRGLMVKEWVDQMEILQHKSVKGFLSHCGWNSVTEAICAGVPILAMPFMAEQYLNARLVAEEIGVGLRIRPSNGSVRGFVKSEEVEKGVREMMEGRKGEEIRKKTKKVGEAAVNAMREGGSSWKTLDQLIIDVSNYEAIS</sequence>
<comment type="similarity">
    <text evidence="1 3">Belongs to the UDP-glycosyltransferase family.</text>
</comment>
<evidence type="ECO:0000313" key="5">
    <source>
        <dbReference type="Proteomes" id="UP001652660"/>
    </source>
</evidence>
<dbReference type="InterPro" id="IPR035595">
    <property type="entry name" value="UDP_glycos_trans_CS"/>
</dbReference>
<proteinExistence type="inferred from homology"/>
<evidence type="ECO:0000256" key="3">
    <source>
        <dbReference type="RuleBase" id="RU003718"/>
    </source>
</evidence>
<evidence type="ECO:0000313" key="6">
    <source>
        <dbReference type="RefSeq" id="XP_027124140.1"/>
    </source>
</evidence>
<dbReference type="SUPFAM" id="SSF53756">
    <property type="entry name" value="UDP-Glycosyltransferase/glycogen phosphorylase"/>
    <property type="match status" value="1"/>
</dbReference>
<dbReference type="FunFam" id="3.40.50.2000:FF:000107">
    <property type="entry name" value="Glycosyltransferase"/>
    <property type="match status" value="1"/>
</dbReference>
<dbReference type="OrthoDB" id="5835829at2759"/>
<reference evidence="5" key="1">
    <citation type="journal article" date="2025" name="Foods">
        <title>Unveiling the Microbial Signatures of Arabica Coffee Cherries: Insights into Ripeness Specific Diversity, Functional Traits, and Implications for Quality and Safety.</title>
        <authorList>
            <consortium name="RefSeq"/>
            <person name="Tenea G.N."/>
            <person name="Cifuentes V."/>
            <person name="Reyes P."/>
            <person name="Cevallos-Vallejos M."/>
        </authorList>
    </citation>
    <scope>NUCLEOTIDE SEQUENCE [LARGE SCALE GENOMIC DNA]</scope>
</reference>
<keyword evidence="5" id="KW-1185">Reference proteome</keyword>
<dbReference type="Proteomes" id="UP001652660">
    <property type="component" value="Chromosome 4e"/>
</dbReference>
<accession>A0A6P6X8T4</accession>
<evidence type="ECO:0000256" key="1">
    <source>
        <dbReference type="ARBA" id="ARBA00009995"/>
    </source>
</evidence>
<dbReference type="Gene3D" id="3.40.50.2000">
    <property type="entry name" value="Glycogen Phosphorylase B"/>
    <property type="match status" value="2"/>
</dbReference>
<dbReference type="AlphaFoldDB" id="A0A6P6X8T4"/>
<dbReference type="PANTHER" id="PTHR48047:SF227">
    <property type="entry name" value="GLYCOSYLTRANSFERASE"/>
    <property type="match status" value="1"/>
</dbReference>
<organism evidence="5 6">
    <name type="scientific">Coffea arabica</name>
    <name type="common">Arabian coffee</name>
    <dbReference type="NCBI Taxonomy" id="13443"/>
    <lineage>
        <taxon>Eukaryota</taxon>
        <taxon>Viridiplantae</taxon>
        <taxon>Streptophyta</taxon>
        <taxon>Embryophyta</taxon>
        <taxon>Tracheophyta</taxon>
        <taxon>Spermatophyta</taxon>
        <taxon>Magnoliopsida</taxon>
        <taxon>eudicotyledons</taxon>
        <taxon>Gunneridae</taxon>
        <taxon>Pentapetalae</taxon>
        <taxon>asterids</taxon>
        <taxon>lamiids</taxon>
        <taxon>Gentianales</taxon>
        <taxon>Rubiaceae</taxon>
        <taxon>Ixoroideae</taxon>
        <taxon>Gardenieae complex</taxon>
        <taxon>Bertiereae - Coffeeae clade</taxon>
        <taxon>Coffeeae</taxon>
        <taxon>Coffea</taxon>
    </lineage>
</organism>